<dbReference type="InterPro" id="IPR052340">
    <property type="entry name" value="RNase_Y/CdgJ"/>
</dbReference>
<accession>A0ABT5F9I7</accession>
<reference evidence="2 3" key="1">
    <citation type="submission" date="2023-01" db="EMBL/GenBank/DDBJ databases">
        <title>Psychrosphaera sp. nov., isolated from marine algae.</title>
        <authorList>
            <person name="Bayburt H."/>
            <person name="Choi B.J."/>
            <person name="Kim J.M."/>
            <person name="Choi D.G."/>
            <person name="Jeon C.O."/>
        </authorList>
    </citation>
    <scope>NUCLEOTIDE SEQUENCE [LARGE SCALE GENOMIC DNA]</scope>
    <source>
        <strain evidence="2 3">G1-22</strain>
    </source>
</reference>
<dbReference type="EMBL" id="JAQOMS010000002">
    <property type="protein sequence ID" value="MDC2888194.1"/>
    <property type="molecule type" value="Genomic_DNA"/>
</dbReference>
<dbReference type="Proteomes" id="UP001528411">
    <property type="component" value="Unassembled WGS sequence"/>
</dbReference>
<dbReference type="Pfam" id="PF08668">
    <property type="entry name" value="HDOD"/>
    <property type="match status" value="1"/>
</dbReference>
<comment type="caution">
    <text evidence="2">The sequence shown here is derived from an EMBL/GenBank/DDBJ whole genome shotgun (WGS) entry which is preliminary data.</text>
</comment>
<evidence type="ECO:0000259" key="1">
    <source>
        <dbReference type="PROSITE" id="PS51833"/>
    </source>
</evidence>
<dbReference type="SUPFAM" id="SSF109604">
    <property type="entry name" value="HD-domain/PDEase-like"/>
    <property type="match status" value="1"/>
</dbReference>
<gene>
    <name evidence="2" type="ORF">PN838_04495</name>
</gene>
<organism evidence="2 3">
    <name type="scientific">Psychrosphaera algicola</name>
    <dbReference type="NCBI Taxonomy" id="3023714"/>
    <lineage>
        <taxon>Bacteria</taxon>
        <taxon>Pseudomonadati</taxon>
        <taxon>Pseudomonadota</taxon>
        <taxon>Gammaproteobacteria</taxon>
        <taxon>Alteromonadales</taxon>
        <taxon>Pseudoalteromonadaceae</taxon>
        <taxon>Psychrosphaera</taxon>
    </lineage>
</organism>
<feature type="domain" description="HDOD" evidence="1">
    <location>
        <begin position="104"/>
        <end position="298"/>
    </location>
</feature>
<evidence type="ECO:0000313" key="2">
    <source>
        <dbReference type="EMBL" id="MDC2888194.1"/>
    </source>
</evidence>
<keyword evidence="3" id="KW-1185">Reference proteome</keyword>
<proteinExistence type="predicted"/>
<name>A0ABT5F9I7_9GAMM</name>
<dbReference type="Gene3D" id="1.10.3210.10">
    <property type="entry name" value="Hypothetical protein af1432"/>
    <property type="match status" value="1"/>
</dbReference>
<dbReference type="PROSITE" id="PS51833">
    <property type="entry name" value="HDOD"/>
    <property type="match status" value="1"/>
</dbReference>
<dbReference type="InterPro" id="IPR013976">
    <property type="entry name" value="HDOD"/>
</dbReference>
<dbReference type="PANTHER" id="PTHR33525">
    <property type="match status" value="1"/>
</dbReference>
<sequence>MFKKLVKLLFSNSKKKVKDNNYFYFEDQNSTTNENSTSQSAAQPLPVATKPIEVKSAEELHQKAFYDYLFGQTNHVEQHDEMSLYISQQVEKLLRSPQSILKNLPILPLSLSTILEQLNNDDFDTEKLIGLIQQEAIIAAKVIELANSSFYNRSNKEIKDLKTAFMLLGANGLMEGVINGFVSKLAPQSPIYFKQYGAKIWQHSLSTGVIAKALLNKSQYKSESAQGYLIGLICNLGDMIIYQLLIESFSFVHPDCQPNSYAFKDLMYKNSKKITYHIAKHWNFPASILDVLVVQAKLTKSAMLSVLFAKRPIACYVYEANILSELELMFEHNEIDENELLTAKNQLVFSAESHQYIDNLLLAKFSD</sequence>
<protein>
    <submittedName>
        <fullName evidence="2">HDOD domain-containing protein</fullName>
    </submittedName>
</protein>
<dbReference type="PANTHER" id="PTHR33525:SF6">
    <property type="entry name" value="HDOD DOMAIN-CONTAINING PROTEIN"/>
    <property type="match status" value="1"/>
</dbReference>
<dbReference type="RefSeq" id="WP_272179878.1">
    <property type="nucleotide sequence ID" value="NZ_JAQOMS010000002.1"/>
</dbReference>
<evidence type="ECO:0000313" key="3">
    <source>
        <dbReference type="Proteomes" id="UP001528411"/>
    </source>
</evidence>